<feature type="transmembrane region" description="Helical" evidence="2">
    <location>
        <begin position="204"/>
        <end position="226"/>
    </location>
</feature>
<evidence type="ECO:0000256" key="2">
    <source>
        <dbReference type="SAM" id="Phobius"/>
    </source>
</evidence>
<evidence type="ECO:0000313" key="5">
    <source>
        <dbReference type="Proteomes" id="UP000466794"/>
    </source>
</evidence>
<dbReference type="EMBL" id="WRPP01000006">
    <property type="protein sequence ID" value="MVU81390.1"/>
    <property type="molecule type" value="Genomic_DNA"/>
</dbReference>
<feature type="transmembrane region" description="Helical" evidence="2">
    <location>
        <begin position="177"/>
        <end position="197"/>
    </location>
</feature>
<evidence type="ECO:0000256" key="1">
    <source>
        <dbReference type="SAM" id="MobiDB-lite"/>
    </source>
</evidence>
<keyword evidence="2" id="KW-0472">Membrane</keyword>
<accession>A0A7K1V420</accession>
<dbReference type="SUPFAM" id="SSF48317">
    <property type="entry name" value="Acid phosphatase/Vanadium-dependent haloperoxidase"/>
    <property type="match status" value="1"/>
</dbReference>
<feature type="region of interest" description="Disordered" evidence="1">
    <location>
        <begin position="1"/>
        <end position="40"/>
    </location>
</feature>
<sequence>MPDDAVRGGTDPPSRLSTSSQRCHGNLDGMLSPPPAKEEALTTTRPFRLSDLPRTGVLLTLASAVALVVLTCVVAPHNGPVGPDSSWLQWFIDQRTAAWTKLAKAISTAGDTTSVAIYSILACVVLAWRKYWEQAVLIAIAAAGAGALTFFGKLLIARDRPPVIDHLVTETNHSYPSGHALGSTVVAGILVAVALPYWRKSIGILAITIATLFVLAVGLSRLYLGVHWPTDVLAGWLLGSCWLTFCLTLRPHIPLLTDRLPTKLR</sequence>
<feature type="transmembrane region" description="Helical" evidence="2">
    <location>
        <begin position="232"/>
        <end position="249"/>
    </location>
</feature>
<evidence type="ECO:0000259" key="3">
    <source>
        <dbReference type="SMART" id="SM00014"/>
    </source>
</evidence>
<keyword evidence="5" id="KW-1185">Reference proteome</keyword>
<evidence type="ECO:0000313" key="4">
    <source>
        <dbReference type="EMBL" id="MVU81390.1"/>
    </source>
</evidence>
<dbReference type="CDD" id="cd03392">
    <property type="entry name" value="PAP2_like_2"/>
    <property type="match status" value="1"/>
</dbReference>
<feature type="transmembrane region" description="Helical" evidence="2">
    <location>
        <begin position="55"/>
        <end position="76"/>
    </location>
</feature>
<dbReference type="AlphaFoldDB" id="A0A7K1V420"/>
<name>A0A7K1V420_9NOCA</name>
<proteinExistence type="predicted"/>
<comment type="caution">
    <text evidence="4">The sequence shown here is derived from an EMBL/GenBank/DDBJ whole genome shotgun (WGS) entry which is preliminary data.</text>
</comment>
<dbReference type="Proteomes" id="UP000466794">
    <property type="component" value="Unassembled WGS sequence"/>
</dbReference>
<gene>
    <name evidence="4" type="ORF">GPX89_29620</name>
</gene>
<organism evidence="4 5">
    <name type="scientific">Nocardia terrae</name>
    <dbReference type="NCBI Taxonomy" id="2675851"/>
    <lineage>
        <taxon>Bacteria</taxon>
        <taxon>Bacillati</taxon>
        <taxon>Actinomycetota</taxon>
        <taxon>Actinomycetes</taxon>
        <taxon>Mycobacteriales</taxon>
        <taxon>Nocardiaceae</taxon>
        <taxon>Nocardia</taxon>
    </lineage>
</organism>
<feature type="transmembrane region" description="Helical" evidence="2">
    <location>
        <begin position="135"/>
        <end position="157"/>
    </location>
</feature>
<dbReference type="PANTHER" id="PTHR14969:SF13">
    <property type="entry name" value="AT30094P"/>
    <property type="match status" value="1"/>
</dbReference>
<feature type="transmembrane region" description="Helical" evidence="2">
    <location>
        <begin position="105"/>
        <end position="128"/>
    </location>
</feature>
<keyword evidence="2" id="KW-1133">Transmembrane helix</keyword>
<dbReference type="PANTHER" id="PTHR14969">
    <property type="entry name" value="SPHINGOSINE-1-PHOSPHATE PHOSPHOHYDROLASE"/>
    <property type="match status" value="1"/>
</dbReference>
<reference evidence="4 5" key="1">
    <citation type="submission" date="2019-12" db="EMBL/GenBank/DDBJ databases">
        <title>Nocardia sp. nov. ET3-3 isolated from soil.</title>
        <authorList>
            <person name="Kanchanasin P."/>
            <person name="Tanasupawat S."/>
            <person name="Yuki M."/>
            <person name="Kudo T."/>
        </authorList>
    </citation>
    <scope>NUCLEOTIDE SEQUENCE [LARGE SCALE GENOMIC DNA]</scope>
    <source>
        <strain evidence="4 5">ET3-3</strain>
    </source>
</reference>
<dbReference type="Pfam" id="PF01569">
    <property type="entry name" value="PAP2"/>
    <property type="match status" value="1"/>
</dbReference>
<dbReference type="InterPro" id="IPR036938">
    <property type="entry name" value="PAP2/HPO_sf"/>
</dbReference>
<dbReference type="InterPro" id="IPR000326">
    <property type="entry name" value="PAP2/HPO"/>
</dbReference>
<dbReference type="Gene3D" id="1.20.144.10">
    <property type="entry name" value="Phosphatidic acid phosphatase type 2/haloperoxidase"/>
    <property type="match status" value="2"/>
</dbReference>
<keyword evidence="2" id="KW-0812">Transmembrane</keyword>
<dbReference type="SMART" id="SM00014">
    <property type="entry name" value="acidPPc"/>
    <property type="match status" value="1"/>
</dbReference>
<protein>
    <submittedName>
        <fullName evidence="4">Phosphatase PAP2 family protein</fullName>
    </submittedName>
</protein>
<feature type="domain" description="Phosphatidic acid phosphatase type 2/haloperoxidase" evidence="3">
    <location>
        <begin position="135"/>
        <end position="247"/>
    </location>
</feature>